<dbReference type="AlphaFoldDB" id="A0AAV2HQP6"/>
<keyword evidence="1" id="KW-1133">Transmembrane helix</keyword>
<organism evidence="2 3">
    <name type="scientific">Lymnaea stagnalis</name>
    <name type="common">Great pond snail</name>
    <name type="synonym">Helix stagnalis</name>
    <dbReference type="NCBI Taxonomy" id="6523"/>
    <lineage>
        <taxon>Eukaryota</taxon>
        <taxon>Metazoa</taxon>
        <taxon>Spiralia</taxon>
        <taxon>Lophotrochozoa</taxon>
        <taxon>Mollusca</taxon>
        <taxon>Gastropoda</taxon>
        <taxon>Heterobranchia</taxon>
        <taxon>Euthyneura</taxon>
        <taxon>Panpulmonata</taxon>
        <taxon>Hygrophila</taxon>
        <taxon>Lymnaeoidea</taxon>
        <taxon>Lymnaeidae</taxon>
        <taxon>Lymnaea</taxon>
    </lineage>
</organism>
<comment type="caution">
    <text evidence="2">The sequence shown here is derived from an EMBL/GenBank/DDBJ whole genome shotgun (WGS) entry which is preliminary data.</text>
</comment>
<dbReference type="EMBL" id="CAXITT010000229">
    <property type="protein sequence ID" value="CAL1536422.1"/>
    <property type="molecule type" value="Genomic_DNA"/>
</dbReference>
<keyword evidence="1" id="KW-0812">Transmembrane</keyword>
<reference evidence="2 3" key="1">
    <citation type="submission" date="2024-04" db="EMBL/GenBank/DDBJ databases">
        <authorList>
            <consortium name="Genoscope - CEA"/>
            <person name="William W."/>
        </authorList>
    </citation>
    <scope>NUCLEOTIDE SEQUENCE [LARGE SCALE GENOMIC DNA]</scope>
</reference>
<feature type="transmembrane region" description="Helical" evidence="1">
    <location>
        <begin position="20"/>
        <end position="49"/>
    </location>
</feature>
<keyword evidence="1" id="KW-0472">Membrane</keyword>
<sequence length="150" mass="17594">MSKKNKVWTFLETFVRRQVGFIPCIQLLIWIMFYLMMKLLLIALSDIFLRDSAFMKLLVLQGSFQTVINQRPVKFPSDMITNTLINTKDGCGGVANYDALVIVHTATHHFQHRLNYRDTYGNYLFTVPYRLKVVTCMSYNYHLRLWSLTG</sequence>
<accession>A0AAV2HQP6</accession>
<evidence type="ECO:0000313" key="2">
    <source>
        <dbReference type="EMBL" id="CAL1536422.1"/>
    </source>
</evidence>
<dbReference type="Proteomes" id="UP001497497">
    <property type="component" value="Unassembled WGS sequence"/>
</dbReference>
<protein>
    <submittedName>
        <fullName evidence="2">Uncharacterized protein</fullName>
    </submittedName>
</protein>
<keyword evidence="3" id="KW-1185">Reference proteome</keyword>
<evidence type="ECO:0000313" key="3">
    <source>
        <dbReference type="Proteomes" id="UP001497497"/>
    </source>
</evidence>
<name>A0AAV2HQP6_LYMST</name>
<evidence type="ECO:0000256" key="1">
    <source>
        <dbReference type="SAM" id="Phobius"/>
    </source>
</evidence>
<proteinExistence type="predicted"/>
<gene>
    <name evidence="2" type="ORF">GSLYS_00010335001</name>
</gene>